<evidence type="ECO:0000313" key="16">
    <source>
        <dbReference type="Proteomes" id="UP000466442"/>
    </source>
</evidence>
<dbReference type="GO" id="GO:0004497">
    <property type="term" value="F:monooxygenase activity"/>
    <property type="evidence" value="ECO:0007669"/>
    <property type="project" value="UniProtKB-KW"/>
</dbReference>
<dbReference type="Pfam" id="PF00067">
    <property type="entry name" value="p450"/>
    <property type="match status" value="1"/>
</dbReference>
<evidence type="ECO:0000256" key="6">
    <source>
        <dbReference type="ARBA" id="ARBA00022723"/>
    </source>
</evidence>
<dbReference type="OrthoDB" id="2789670at2759"/>
<dbReference type="SUPFAM" id="SSF48264">
    <property type="entry name" value="Cytochrome P450"/>
    <property type="match status" value="1"/>
</dbReference>
<keyword evidence="8" id="KW-0492">Microsome</keyword>
<dbReference type="InterPro" id="IPR050476">
    <property type="entry name" value="Insect_CytP450_Detox"/>
</dbReference>
<dbReference type="Gene3D" id="1.10.630.10">
    <property type="entry name" value="Cytochrome P450"/>
    <property type="match status" value="1"/>
</dbReference>
<dbReference type="AlphaFoldDB" id="A0A8S9WNL6"/>
<dbReference type="Proteomes" id="UP000466442">
    <property type="component" value="Linkage Group LG16"/>
</dbReference>
<evidence type="ECO:0000256" key="5">
    <source>
        <dbReference type="ARBA" id="ARBA00022617"/>
    </source>
</evidence>
<comment type="caution">
    <text evidence="15">The sequence shown here is derived from an EMBL/GenBank/DDBJ whole genome shotgun (WGS) entry which is preliminary data.</text>
</comment>
<evidence type="ECO:0000256" key="4">
    <source>
        <dbReference type="ARBA" id="ARBA00010617"/>
    </source>
</evidence>
<dbReference type="GO" id="GO:0016705">
    <property type="term" value="F:oxidoreductase activity, acting on paired donors, with incorporation or reduction of molecular oxygen"/>
    <property type="evidence" value="ECO:0007669"/>
    <property type="project" value="InterPro"/>
</dbReference>
<keyword evidence="6 13" id="KW-0479">Metal-binding</keyword>
<dbReference type="PROSITE" id="PS00086">
    <property type="entry name" value="CYTOCHROME_P450"/>
    <property type="match status" value="1"/>
</dbReference>
<comment type="cofactor">
    <cofactor evidence="1 13">
        <name>heme</name>
        <dbReference type="ChEBI" id="CHEBI:30413"/>
    </cofactor>
</comment>
<comment type="subcellular location">
    <subcellularLocation>
        <location evidence="3">Endoplasmic reticulum membrane</location>
        <topology evidence="3">Peripheral membrane protein</topology>
    </subcellularLocation>
    <subcellularLocation>
        <location evidence="2">Microsome membrane</location>
        <topology evidence="2">Peripheral membrane protein</topology>
    </subcellularLocation>
</comment>
<evidence type="ECO:0000256" key="13">
    <source>
        <dbReference type="PIRSR" id="PIRSR602401-1"/>
    </source>
</evidence>
<evidence type="ECO:0000256" key="1">
    <source>
        <dbReference type="ARBA" id="ARBA00001971"/>
    </source>
</evidence>
<keyword evidence="16" id="KW-1185">Reference proteome</keyword>
<dbReference type="InterPro" id="IPR036396">
    <property type="entry name" value="Cyt_P450_sf"/>
</dbReference>
<accession>A0A8S9WNL6</accession>
<keyword evidence="11 14" id="KW-0503">Monooxygenase</keyword>
<evidence type="ECO:0000256" key="14">
    <source>
        <dbReference type="RuleBase" id="RU000461"/>
    </source>
</evidence>
<keyword evidence="7" id="KW-0256">Endoplasmic reticulum</keyword>
<feature type="binding site" description="axial binding residue" evidence="13">
    <location>
        <position position="275"/>
    </location>
    <ligand>
        <name>heme</name>
        <dbReference type="ChEBI" id="CHEBI:30413"/>
    </ligand>
    <ligandPart>
        <name>Fe</name>
        <dbReference type="ChEBI" id="CHEBI:18248"/>
    </ligandPart>
</feature>
<keyword evidence="5 13" id="KW-0349">Heme</keyword>
<evidence type="ECO:0000256" key="3">
    <source>
        <dbReference type="ARBA" id="ARBA00004406"/>
    </source>
</evidence>
<keyword evidence="12" id="KW-0472">Membrane</keyword>
<comment type="similarity">
    <text evidence="4 14">Belongs to the cytochrome P450 family.</text>
</comment>
<dbReference type="EMBL" id="WIXP02000016">
    <property type="protein sequence ID" value="KAF6198273.1"/>
    <property type="molecule type" value="Genomic_DNA"/>
</dbReference>
<dbReference type="InterPro" id="IPR017972">
    <property type="entry name" value="Cyt_P450_CS"/>
</dbReference>
<dbReference type="PRINTS" id="PR00463">
    <property type="entry name" value="EP450I"/>
</dbReference>
<evidence type="ECO:0000256" key="8">
    <source>
        <dbReference type="ARBA" id="ARBA00022848"/>
    </source>
</evidence>
<evidence type="ECO:0008006" key="17">
    <source>
        <dbReference type="Google" id="ProtNLM"/>
    </source>
</evidence>
<protein>
    <recommendedName>
        <fullName evidence="17">Cytochrome P450</fullName>
    </recommendedName>
</protein>
<dbReference type="InterPro" id="IPR002401">
    <property type="entry name" value="Cyt_P450_E_grp-I"/>
</dbReference>
<name>A0A8S9WNL6_APOLU</name>
<dbReference type="GO" id="GO:0005506">
    <property type="term" value="F:iron ion binding"/>
    <property type="evidence" value="ECO:0007669"/>
    <property type="project" value="InterPro"/>
</dbReference>
<keyword evidence="9 14" id="KW-0560">Oxidoreductase</keyword>
<feature type="non-terminal residue" evidence="15">
    <location>
        <position position="1"/>
    </location>
</feature>
<evidence type="ECO:0000256" key="9">
    <source>
        <dbReference type="ARBA" id="ARBA00023002"/>
    </source>
</evidence>
<sequence>VHETREIINKYVADAIAAYFATTIVNKDGFQKTMRQMFDMPVSRYLEVIIVEHFPRLAKMLGAQFVRSEVSVELEGIMRKLTLGPSEFRTMMLEIMNEGTIKMKAKDFDATGEGGSVFKYVSSEELMLGQVAQFVAGGLDTTGNTMAFIAYDLAKHPECQKAARSQIRTVLARHGGQWTYDAIKDLTYLQNVIYESTRLHPVLPFLFRDVTKDYTLDDGLVLKRGDKIVIPSIALQMDPNYYPEPDKFKPERWEDIKEARNNFTWLPFGDGPRQCLGMRFAFMEMKLAFAKILLDYDLSLCKTQEDPPKLHPRTFLTQIDGPLLINYTKIV</sequence>
<evidence type="ECO:0000256" key="11">
    <source>
        <dbReference type="ARBA" id="ARBA00023033"/>
    </source>
</evidence>
<dbReference type="PRINTS" id="PR00385">
    <property type="entry name" value="P450"/>
</dbReference>
<gene>
    <name evidence="15" type="ORF">GE061_008020</name>
</gene>
<dbReference type="GO" id="GO:0020037">
    <property type="term" value="F:heme binding"/>
    <property type="evidence" value="ECO:0007669"/>
    <property type="project" value="InterPro"/>
</dbReference>
<evidence type="ECO:0000256" key="2">
    <source>
        <dbReference type="ARBA" id="ARBA00004174"/>
    </source>
</evidence>
<dbReference type="InterPro" id="IPR001128">
    <property type="entry name" value="Cyt_P450"/>
</dbReference>
<evidence type="ECO:0000256" key="12">
    <source>
        <dbReference type="ARBA" id="ARBA00023136"/>
    </source>
</evidence>
<dbReference type="PANTHER" id="PTHR24292">
    <property type="entry name" value="CYTOCHROME P450"/>
    <property type="match status" value="1"/>
</dbReference>
<evidence type="ECO:0000313" key="15">
    <source>
        <dbReference type="EMBL" id="KAF6198273.1"/>
    </source>
</evidence>
<dbReference type="PANTHER" id="PTHR24292:SF104">
    <property type="entry name" value="CYTOCHROME P450 308A1-RELATED"/>
    <property type="match status" value="1"/>
</dbReference>
<organism evidence="15 16">
    <name type="scientific">Apolygus lucorum</name>
    <name type="common">Small green plant bug</name>
    <name type="synonym">Lygocoris lucorum</name>
    <dbReference type="NCBI Taxonomy" id="248454"/>
    <lineage>
        <taxon>Eukaryota</taxon>
        <taxon>Metazoa</taxon>
        <taxon>Ecdysozoa</taxon>
        <taxon>Arthropoda</taxon>
        <taxon>Hexapoda</taxon>
        <taxon>Insecta</taxon>
        <taxon>Pterygota</taxon>
        <taxon>Neoptera</taxon>
        <taxon>Paraneoptera</taxon>
        <taxon>Hemiptera</taxon>
        <taxon>Heteroptera</taxon>
        <taxon>Panheteroptera</taxon>
        <taxon>Cimicomorpha</taxon>
        <taxon>Miridae</taxon>
        <taxon>Mirini</taxon>
        <taxon>Apolygus</taxon>
    </lineage>
</organism>
<proteinExistence type="inferred from homology"/>
<reference evidence="15" key="1">
    <citation type="journal article" date="2021" name="Mol. Ecol. Resour.">
        <title>Apolygus lucorum genome provides insights into omnivorousness and mesophyll feeding.</title>
        <authorList>
            <person name="Liu Y."/>
            <person name="Liu H."/>
            <person name="Wang H."/>
            <person name="Huang T."/>
            <person name="Liu B."/>
            <person name="Yang B."/>
            <person name="Yin L."/>
            <person name="Li B."/>
            <person name="Zhang Y."/>
            <person name="Zhang S."/>
            <person name="Jiang F."/>
            <person name="Zhang X."/>
            <person name="Ren Y."/>
            <person name="Wang B."/>
            <person name="Wang S."/>
            <person name="Lu Y."/>
            <person name="Wu K."/>
            <person name="Fan W."/>
            <person name="Wang G."/>
        </authorList>
    </citation>
    <scope>NUCLEOTIDE SEQUENCE</scope>
    <source>
        <strain evidence="15">12Hb</strain>
    </source>
</reference>
<dbReference type="GO" id="GO:0005789">
    <property type="term" value="C:endoplasmic reticulum membrane"/>
    <property type="evidence" value="ECO:0007669"/>
    <property type="project" value="UniProtKB-SubCell"/>
</dbReference>
<evidence type="ECO:0000256" key="10">
    <source>
        <dbReference type="ARBA" id="ARBA00023004"/>
    </source>
</evidence>
<evidence type="ECO:0000256" key="7">
    <source>
        <dbReference type="ARBA" id="ARBA00022824"/>
    </source>
</evidence>
<keyword evidence="10 13" id="KW-0408">Iron</keyword>